<sequence length="530" mass="54282">MQESPPLKPPLKSAPRPVRKAEAVRGSRWTSGSLVRPAAVAVLFAAVQLAFVVPGSGLGWDETVYVSQAGGNAPPAFFSAPRARGISYLVAPAAALTTSTTALRVYLALLSAAALFLALRVWRRVLPMPVLAGAGALFAGLWPALFYGPAAMPNLWCALGALAATGWVVTAMRGAAGPSAAAGAGAAVALVALMRPADGFWLALPLTLAVTLVPGRRLPRLCAALVGGLVAGCAPWVAEAYARYGGLGARLHRAGEIQGGLGWNVAVDDHLRALAGRTLCRPCDIGWESPGTSVWWVALPFLTAGGIVVARRAGRGTAALLATATGVSMALPYLFLVEYAAPRFLLPAYALLAVPVAEYVAHLFARARRARRPVGAAALTLVLAAHLTVQLSVLSHVIRTSRATSTEFAAAAGELHRLGVRPPCVVSGENAVPIAYYAGCASRQTAGHDASITPEALRALARRVPTAVLAAADGTATGDGTAGDGTPAPADGGSRSVPLLPGRGGPALYQAHLLPGPAADADDHRARLPE</sequence>
<feature type="compositionally biased region" description="Low complexity" evidence="1">
    <location>
        <begin position="472"/>
        <end position="493"/>
    </location>
</feature>
<feature type="transmembrane region" description="Helical" evidence="2">
    <location>
        <begin position="34"/>
        <end position="53"/>
    </location>
</feature>
<feature type="transmembrane region" description="Helical" evidence="2">
    <location>
        <begin position="294"/>
        <end position="310"/>
    </location>
</feature>
<feature type="region of interest" description="Disordered" evidence="1">
    <location>
        <begin position="1"/>
        <end position="24"/>
    </location>
</feature>
<accession>A0AAU3GQZ4</accession>
<evidence type="ECO:0000313" key="3">
    <source>
        <dbReference type="EMBL" id="WTY94114.1"/>
    </source>
</evidence>
<feature type="transmembrane region" description="Helical" evidence="2">
    <location>
        <begin position="348"/>
        <end position="365"/>
    </location>
</feature>
<keyword evidence="2" id="KW-0472">Membrane</keyword>
<keyword evidence="2" id="KW-0812">Transmembrane</keyword>
<keyword evidence="2" id="KW-1133">Transmembrane helix</keyword>
<feature type="transmembrane region" description="Helical" evidence="2">
    <location>
        <begin position="221"/>
        <end position="238"/>
    </location>
</feature>
<evidence type="ECO:0000256" key="1">
    <source>
        <dbReference type="SAM" id="MobiDB-lite"/>
    </source>
</evidence>
<dbReference type="EMBL" id="CP109535">
    <property type="protein sequence ID" value="WTY94114.1"/>
    <property type="molecule type" value="Genomic_DNA"/>
</dbReference>
<evidence type="ECO:0008006" key="4">
    <source>
        <dbReference type="Google" id="ProtNLM"/>
    </source>
</evidence>
<feature type="transmembrane region" description="Helical" evidence="2">
    <location>
        <begin position="317"/>
        <end position="336"/>
    </location>
</feature>
<dbReference type="AlphaFoldDB" id="A0AAU3GQZ4"/>
<feature type="transmembrane region" description="Helical" evidence="2">
    <location>
        <begin position="101"/>
        <end position="119"/>
    </location>
</feature>
<evidence type="ECO:0000256" key="2">
    <source>
        <dbReference type="SAM" id="Phobius"/>
    </source>
</evidence>
<proteinExistence type="predicted"/>
<gene>
    <name evidence="3" type="ORF">OG626_04015</name>
</gene>
<organism evidence="3">
    <name type="scientific">Streptomyces sp. NBC_01401</name>
    <dbReference type="NCBI Taxonomy" id="2903854"/>
    <lineage>
        <taxon>Bacteria</taxon>
        <taxon>Bacillati</taxon>
        <taxon>Actinomycetota</taxon>
        <taxon>Actinomycetes</taxon>
        <taxon>Kitasatosporales</taxon>
        <taxon>Streptomycetaceae</taxon>
        <taxon>Streptomyces</taxon>
    </lineage>
</organism>
<protein>
    <recommendedName>
        <fullName evidence="4">Integral membrane protein</fullName>
    </recommendedName>
</protein>
<feature type="transmembrane region" description="Helical" evidence="2">
    <location>
        <begin position="151"/>
        <end position="169"/>
    </location>
</feature>
<feature type="transmembrane region" description="Helical" evidence="2">
    <location>
        <begin position="126"/>
        <end position="145"/>
    </location>
</feature>
<feature type="transmembrane region" description="Helical" evidence="2">
    <location>
        <begin position="377"/>
        <end position="398"/>
    </location>
</feature>
<feature type="transmembrane region" description="Helical" evidence="2">
    <location>
        <begin position="199"/>
        <end position="214"/>
    </location>
</feature>
<feature type="region of interest" description="Disordered" evidence="1">
    <location>
        <begin position="472"/>
        <end position="507"/>
    </location>
</feature>
<name>A0AAU3GQZ4_9ACTN</name>
<reference evidence="3" key="1">
    <citation type="submission" date="2022-10" db="EMBL/GenBank/DDBJ databases">
        <title>The complete genomes of actinobacterial strains from the NBC collection.</title>
        <authorList>
            <person name="Joergensen T.S."/>
            <person name="Alvarez Arevalo M."/>
            <person name="Sterndorff E.B."/>
            <person name="Faurdal D."/>
            <person name="Vuksanovic O."/>
            <person name="Mourched A.-S."/>
            <person name="Charusanti P."/>
            <person name="Shaw S."/>
            <person name="Blin K."/>
            <person name="Weber T."/>
        </authorList>
    </citation>
    <scope>NUCLEOTIDE SEQUENCE</scope>
    <source>
        <strain evidence="3">NBC_01401</strain>
    </source>
</reference>